<name>A0AAD5MQE6_PARTN</name>
<feature type="region of interest" description="Disordered" evidence="1">
    <location>
        <begin position="1"/>
        <end position="20"/>
    </location>
</feature>
<comment type="caution">
    <text evidence="2">The sequence shown here is derived from an EMBL/GenBank/DDBJ whole genome shotgun (WGS) entry which is preliminary data.</text>
</comment>
<dbReference type="EMBL" id="JAHQIW010004508">
    <property type="protein sequence ID" value="KAJ1362642.1"/>
    <property type="molecule type" value="Genomic_DNA"/>
</dbReference>
<keyword evidence="3" id="KW-1185">Reference proteome</keyword>
<proteinExistence type="predicted"/>
<dbReference type="AlphaFoldDB" id="A0AAD5MQE6"/>
<protein>
    <submittedName>
        <fullName evidence="2">Uncharacterized protein</fullName>
    </submittedName>
</protein>
<evidence type="ECO:0000256" key="1">
    <source>
        <dbReference type="SAM" id="MobiDB-lite"/>
    </source>
</evidence>
<gene>
    <name evidence="2" type="ORF">KIN20_022266</name>
</gene>
<organism evidence="2 3">
    <name type="scientific">Parelaphostrongylus tenuis</name>
    <name type="common">Meningeal worm</name>
    <dbReference type="NCBI Taxonomy" id="148309"/>
    <lineage>
        <taxon>Eukaryota</taxon>
        <taxon>Metazoa</taxon>
        <taxon>Ecdysozoa</taxon>
        <taxon>Nematoda</taxon>
        <taxon>Chromadorea</taxon>
        <taxon>Rhabditida</taxon>
        <taxon>Rhabditina</taxon>
        <taxon>Rhabditomorpha</taxon>
        <taxon>Strongyloidea</taxon>
        <taxon>Metastrongylidae</taxon>
        <taxon>Parelaphostrongylus</taxon>
    </lineage>
</organism>
<feature type="compositionally biased region" description="Polar residues" evidence="1">
    <location>
        <begin position="1"/>
        <end position="10"/>
    </location>
</feature>
<dbReference type="Proteomes" id="UP001196413">
    <property type="component" value="Unassembled WGS sequence"/>
</dbReference>
<sequence>MSNVNSSTLPRSHGGGVQLSKEQFNSYNEVLMEYGMHVLYHSKKDGEAPLNKKSVFVEMGFSGDDDGLASTVRINAEVNDSTGGRVSCVLQDHNGPNRWNRVHKV</sequence>
<evidence type="ECO:0000313" key="3">
    <source>
        <dbReference type="Proteomes" id="UP001196413"/>
    </source>
</evidence>
<accession>A0AAD5MQE6</accession>
<evidence type="ECO:0000313" key="2">
    <source>
        <dbReference type="EMBL" id="KAJ1362642.1"/>
    </source>
</evidence>
<reference evidence="2" key="1">
    <citation type="submission" date="2021-06" db="EMBL/GenBank/DDBJ databases">
        <title>Parelaphostrongylus tenuis whole genome reference sequence.</title>
        <authorList>
            <person name="Garwood T.J."/>
            <person name="Larsen P.A."/>
            <person name="Fountain-Jones N.M."/>
            <person name="Garbe J.R."/>
            <person name="Macchietto M.G."/>
            <person name="Kania S.A."/>
            <person name="Gerhold R.W."/>
            <person name="Richards J.E."/>
            <person name="Wolf T.M."/>
        </authorList>
    </citation>
    <scope>NUCLEOTIDE SEQUENCE</scope>
    <source>
        <strain evidence="2">MNPRO001-30</strain>
        <tissue evidence="2">Meninges</tissue>
    </source>
</reference>